<dbReference type="PRINTS" id="PR00481">
    <property type="entry name" value="LAMNOPPTDASE"/>
</dbReference>
<dbReference type="PROSITE" id="PS00631">
    <property type="entry name" value="CYTOSOL_AP"/>
    <property type="match status" value="1"/>
</dbReference>
<dbReference type="AlphaFoldDB" id="A0A2A4YYF4"/>
<evidence type="ECO:0000256" key="5">
    <source>
        <dbReference type="ARBA" id="ARBA00023211"/>
    </source>
</evidence>
<dbReference type="InterPro" id="IPR000819">
    <property type="entry name" value="Peptidase_M17_C"/>
</dbReference>
<keyword evidence="3" id="KW-0645">Protease</keyword>
<evidence type="ECO:0000313" key="7">
    <source>
        <dbReference type="EMBL" id="PCI99345.1"/>
    </source>
</evidence>
<evidence type="ECO:0000256" key="3">
    <source>
        <dbReference type="ARBA" id="ARBA00022670"/>
    </source>
</evidence>
<dbReference type="Pfam" id="PF00883">
    <property type="entry name" value="Peptidase_M17"/>
    <property type="match status" value="1"/>
</dbReference>
<comment type="caution">
    <text evidence="7">The sequence shown here is derived from an EMBL/GenBank/DDBJ whole genome shotgun (WGS) entry which is preliminary data.</text>
</comment>
<dbReference type="Gene3D" id="3.40.630.10">
    <property type="entry name" value="Zn peptidases"/>
    <property type="match status" value="1"/>
</dbReference>
<sequence length="477" mass="51371">MNLVKKSDVKNHAEVICVKLISQQDYNNNSVTDAKHSAWLKLHDYKAAEGEICIISNAKGAVDCIYFGTGSQDGELHQLADPFNLAKLSSLPAGIYELDGHIQHAETGYLAFGLAEYDFSRYKQKTTDKIKVQLVVPKNLDHAGIKAQIEAISLTRDLVNTPANDLGPAELAAALKDLGAKFGAKYSEIVGDDLLKKGFNLIHTVGRASADASDYSSSRAPRYAEFKWSGGGEAKNRAKLTLVGKGVVFDTGGLDLKTAAGMVTMKKDMGGAANVMGLAYMIMSANLPVDLTVMIGAVENSVAANAFRPSDVLTSYKGLTVEIGNTDAEGRLVLADLLAYADEAAPDLLIDMATLTGAARVAVGPEIAAYFTDDDEISTTLNAHSANTFDPIWQLPLHKAYLKSMDSRIADLNNMSSMPLAGASTAALFLKRFVEQAETYIHWDLNAWNISNRPARPIGGEAQGIRAIFSMLKQRYT</sequence>
<dbReference type="InterPro" id="IPR043472">
    <property type="entry name" value="Macro_dom-like"/>
</dbReference>
<organism evidence="7">
    <name type="scientific">OCS116 cluster bacterium</name>
    <dbReference type="NCBI Taxonomy" id="2030921"/>
    <lineage>
        <taxon>Bacteria</taxon>
        <taxon>Pseudomonadati</taxon>
        <taxon>Pseudomonadota</taxon>
        <taxon>Alphaproteobacteria</taxon>
        <taxon>OCS116 cluster</taxon>
    </lineage>
</organism>
<dbReference type="GO" id="GO:0006508">
    <property type="term" value="P:proteolysis"/>
    <property type="evidence" value="ECO:0007669"/>
    <property type="project" value="UniProtKB-KW"/>
</dbReference>
<dbReference type="GO" id="GO:0030145">
    <property type="term" value="F:manganese ion binding"/>
    <property type="evidence" value="ECO:0007669"/>
    <property type="project" value="InterPro"/>
</dbReference>
<evidence type="ECO:0000256" key="1">
    <source>
        <dbReference type="ARBA" id="ARBA00009528"/>
    </source>
</evidence>
<dbReference type="EMBL" id="NVUS01000016">
    <property type="protein sequence ID" value="PCI99345.1"/>
    <property type="molecule type" value="Genomic_DNA"/>
</dbReference>
<dbReference type="SUPFAM" id="SSF53187">
    <property type="entry name" value="Zn-dependent exopeptidases"/>
    <property type="match status" value="1"/>
</dbReference>
<dbReference type="InterPro" id="IPR048816">
    <property type="entry name" value="Peptidase_M17_N_1"/>
</dbReference>
<protein>
    <submittedName>
        <fullName evidence="7">Leucyl aminopeptidase</fullName>
    </submittedName>
</protein>
<dbReference type="CDD" id="cd00433">
    <property type="entry name" value="Peptidase_M17"/>
    <property type="match status" value="1"/>
</dbReference>
<dbReference type="GO" id="GO:0005737">
    <property type="term" value="C:cytoplasm"/>
    <property type="evidence" value="ECO:0007669"/>
    <property type="project" value="InterPro"/>
</dbReference>
<name>A0A2A4YYF4_9PROT</name>
<dbReference type="Gene3D" id="3.40.220.10">
    <property type="entry name" value="Leucine Aminopeptidase, subunit E, domain 1"/>
    <property type="match status" value="1"/>
</dbReference>
<evidence type="ECO:0000259" key="6">
    <source>
        <dbReference type="PROSITE" id="PS00631"/>
    </source>
</evidence>
<reference evidence="7" key="2">
    <citation type="journal article" date="2018" name="ISME J.">
        <title>A dynamic microbial community with high functional redundancy inhabits the cold, oxic subseafloor aquifer.</title>
        <authorList>
            <person name="Tully B.J."/>
            <person name="Wheat C.G."/>
            <person name="Glazer B.T."/>
            <person name="Huber J.A."/>
        </authorList>
    </citation>
    <scope>NUCLEOTIDE SEQUENCE</scope>
    <source>
        <strain evidence="7">NORP83</strain>
    </source>
</reference>
<keyword evidence="4" id="KW-0378">Hydrolase</keyword>
<feature type="domain" description="Cytosol aminopeptidase" evidence="6">
    <location>
        <begin position="325"/>
        <end position="332"/>
    </location>
</feature>
<evidence type="ECO:0000256" key="4">
    <source>
        <dbReference type="ARBA" id="ARBA00022801"/>
    </source>
</evidence>
<keyword evidence="5" id="KW-0464">Manganese</keyword>
<dbReference type="PANTHER" id="PTHR11963:SF20">
    <property type="entry name" value="PEPTIDASE B"/>
    <property type="match status" value="1"/>
</dbReference>
<dbReference type="Pfam" id="PF21337">
    <property type="entry name" value="Peptidase_M17_N_1"/>
    <property type="match status" value="1"/>
</dbReference>
<dbReference type="InterPro" id="IPR011356">
    <property type="entry name" value="Leucine_aapep/pepB"/>
</dbReference>
<reference key="1">
    <citation type="submission" date="2017-08" db="EMBL/GenBank/DDBJ databases">
        <title>A dynamic microbial community with high functional redundancy inhabits the cold, oxic subseafloor aquifer.</title>
        <authorList>
            <person name="Tully B.J."/>
            <person name="Wheat C.G."/>
            <person name="Glazer B.T."/>
            <person name="Huber J.A."/>
        </authorList>
    </citation>
    <scope>NUCLEOTIDE SEQUENCE [LARGE SCALE GENOMIC DNA]</scope>
</reference>
<evidence type="ECO:0000256" key="2">
    <source>
        <dbReference type="ARBA" id="ARBA00022438"/>
    </source>
</evidence>
<proteinExistence type="inferred from homology"/>
<keyword evidence="2 7" id="KW-0031">Aminopeptidase</keyword>
<gene>
    <name evidence="7" type="ORF">COB13_11995</name>
</gene>
<dbReference type="GO" id="GO:0070006">
    <property type="term" value="F:metalloaminopeptidase activity"/>
    <property type="evidence" value="ECO:0007669"/>
    <property type="project" value="InterPro"/>
</dbReference>
<accession>A0A2A4YYF4</accession>
<dbReference type="PANTHER" id="PTHR11963">
    <property type="entry name" value="LEUCINE AMINOPEPTIDASE-RELATED"/>
    <property type="match status" value="1"/>
</dbReference>
<comment type="similarity">
    <text evidence="1">Belongs to the peptidase M17 family.</text>
</comment>